<dbReference type="Proteomes" id="UP000281406">
    <property type="component" value="Unassembled WGS sequence"/>
</dbReference>
<proteinExistence type="predicted"/>
<protein>
    <submittedName>
        <fullName evidence="1">Uncharacterized protein</fullName>
    </submittedName>
</protein>
<name>A0A3N0YEE0_ANAGA</name>
<reference evidence="1 2" key="1">
    <citation type="submission" date="2018-10" db="EMBL/GenBank/DDBJ databases">
        <title>Genome assembly for a Yunnan-Guizhou Plateau 3E fish, Anabarilius grahami (Regan), and its evolutionary and genetic applications.</title>
        <authorList>
            <person name="Jiang W."/>
        </authorList>
    </citation>
    <scope>NUCLEOTIDE SEQUENCE [LARGE SCALE GENOMIC DNA]</scope>
    <source>
        <strain evidence="1">AG-KIZ</strain>
        <tissue evidence="1">Muscle</tissue>
    </source>
</reference>
<evidence type="ECO:0000313" key="2">
    <source>
        <dbReference type="Proteomes" id="UP000281406"/>
    </source>
</evidence>
<gene>
    <name evidence="1" type="ORF">DPX16_18330</name>
</gene>
<dbReference type="AlphaFoldDB" id="A0A3N0YEE0"/>
<sequence>MLKGGCCLIGSRGALYTGRKTAVPTASLLPREGNPKQTPHNAVMGLQGNLSSSTVNARATLTQSKTCYLSPPSSLPVADILLLSLLIAPVGLISAAVAVCSVAELSARAALGAPPLSLSLWHFLPPDRLPASSTGVAGLPLPPSPVSPQLARVPEGPLRGLCL</sequence>
<dbReference type="EMBL" id="RJVU01044706">
    <property type="protein sequence ID" value="ROL44619.1"/>
    <property type="molecule type" value="Genomic_DNA"/>
</dbReference>
<comment type="caution">
    <text evidence="1">The sequence shown here is derived from an EMBL/GenBank/DDBJ whole genome shotgun (WGS) entry which is preliminary data.</text>
</comment>
<accession>A0A3N0YEE0</accession>
<organism evidence="1 2">
    <name type="scientific">Anabarilius grahami</name>
    <name type="common">Kanglang fish</name>
    <name type="synonym">Barilius grahami</name>
    <dbReference type="NCBI Taxonomy" id="495550"/>
    <lineage>
        <taxon>Eukaryota</taxon>
        <taxon>Metazoa</taxon>
        <taxon>Chordata</taxon>
        <taxon>Craniata</taxon>
        <taxon>Vertebrata</taxon>
        <taxon>Euteleostomi</taxon>
        <taxon>Actinopterygii</taxon>
        <taxon>Neopterygii</taxon>
        <taxon>Teleostei</taxon>
        <taxon>Ostariophysi</taxon>
        <taxon>Cypriniformes</taxon>
        <taxon>Xenocyprididae</taxon>
        <taxon>Xenocypridinae</taxon>
        <taxon>Xenocypridinae incertae sedis</taxon>
        <taxon>Anabarilius</taxon>
    </lineage>
</organism>
<keyword evidence="2" id="KW-1185">Reference proteome</keyword>
<evidence type="ECO:0000313" key="1">
    <source>
        <dbReference type="EMBL" id="ROL44619.1"/>
    </source>
</evidence>